<dbReference type="AlphaFoldDB" id="A0A1V9ZMP5"/>
<gene>
    <name evidence="4" type="ORF">ACHHYP_07199</name>
</gene>
<keyword evidence="5" id="KW-1185">Reference proteome</keyword>
<dbReference type="PROSITE" id="PS50106">
    <property type="entry name" value="PDZ"/>
    <property type="match status" value="1"/>
</dbReference>
<reference evidence="4 5" key="1">
    <citation type="journal article" date="2014" name="Genome Biol. Evol.">
        <title>The secreted proteins of Achlya hypogyna and Thraustotheca clavata identify the ancestral oomycete secretome and reveal gene acquisitions by horizontal gene transfer.</title>
        <authorList>
            <person name="Misner I."/>
            <person name="Blouin N."/>
            <person name="Leonard G."/>
            <person name="Richards T.A."/>
            <person name="Lane C.E."/>
        </authorList>
    </citation>
    <scope>NUCLEOTIDE SEQUENCE [LARGE SCALE GENOMIC DNA]</scope>
    <source>
        <strain evidence="4 5">ATCC 48635</strain>
    </source>
</reference>
<feature type="compositionally biased region" description="Low complexity" evidence="1">
    <location>
        <begin position="515"/>
        <end position="539"/>
    </location>
</feature>
<feature type="compositionally biased region" description="Low complexity" evidence="1">
    <location>
        <begin position="305"/>
        <end position="350"/>
    </location>
</feature>
<evidence type="ECO:0000256" key="1">
    <source>
        <dbReference type="SAM" id="MobiDB-lite"/>
    </source>
</evidence>
<dbReference type="SUPFAM" id="SSF50156">
    <property type="entry name" value="PDZ domain-like"/>
    <property type="match status" value="1"/>
</dbReference>
<dbReference type="InterPro" id="IPR036034">
    <property type="entry name" value="PDZ_sf"/>
</dbReference>
<dbReference type="InterPro" id="IPR001478">
    <property type="entry name" value="PDZ"/>
</dbReference>
<organism evidence="4 5">
    <name type="scientific">Achlya hypogyna</name>
    <name type="common">Oomycete</name>
    <name type="synonym">Protoachlya hypogyna</name>
    <dbReference type="NCBI Taxonomy" id="1202772"/>
    <lineage>
        <taxon>Eukaryota</taxon>
        <taxon>Sar</taxon>
        <taxon>Stramenopiles</taxon>
        <taxon>Oomycota</taxon>
        <taxon>Saprolegniomycetes</taxon>
        <taxon>Saprolegniales</taxon>
        <taxon>Achlyaceae</taxon>
        <taxon>Achlya</taxon>
    </lineage>
</organism>
<dbReference type="CDD" id="cd00136">
    <property type="entry name" value="PDZ_canonical"/>
    <property type="match status" value="1"/>
</dbReference>
<dbReference type="Proteomes" id="UP000243579">
    <property type="component" value="Unassembled WGS sequence"/>
</dbReference>
<feature type="domain" description="PDZ" evidence="3">
    <location>
        <begin position="710"/>
        <end position="759"/>
    </location>
</feature>
<evidence type="ECO:0000256" key="2">
    <source>
        <dbReference type="SAM" id="Phobius"/>
    </source>
</evidence>
<dbReference type="OrthoDB" id="165498at2759"/>
<evidence type="ECO:0000259" key="3">
    <source>
        <dbReference type="PROSITE" id="PS50106"/>
    </source>
</evidence>
<proteinExistence type="predicted"/>
<feature type="region of interest" description="Disordered" evidence="1">
    <location>
        <begin position="300"/>
        <end position="383"/>
    </location>
</feature>
<feature type="region of interest" description="Disordered" evidence="1">
    <location>
        <begin position="455"/>
        <end position="631"/>
    </location>
</feature>
<keyword evidence="2" id="KW-1133">Transmembrane helix</keyword>
<comment type="caution">
    <text evidence="4">The sequence shown here is derived from an EMBL/GenBank/DDBJ whole genome shotgun (WGS) entry which is preliminary data.</text>
</comment>
<keyword evidence="2" id="KW-0472">Membrane</keyword>
<dbReference type="SMART" id="SM00228">
    <property type="entry name" value="PDZ"/>
    <property type="match status" value="2"/>
</dbReference>
<feature type="compositionally biased region" description="Low complexity" evidence="1">
    <location>
        <begin position="361"/>
        <end position="379"/>
    </location>
</feature>
<name>A0A1V9ZMP5_ACHHY</name>
<dbReference type="EMBL" id="JNBR01000073">
    <property type="protein sequence ID" value="OQR99221.1"/>
    <property type="molecule type" value="Genomic_DNA"/>
</dbReference>
<accession>A0A1V9ZMP5</accession>
<evidence type="ECO:0000313" key="5">
    <source>
        <dbReference type="Proteomes" id="UP000243579"/>
    </source>
</evidence>
<keyword evidence="2" id="KW-0812">Transmembrane</keyword>
<feature type="compositionally biased region" description="Low complexity" evidence="1">
    <location>
        <begin position="486"/>
        <end position="499"/>
    </location>
</feature>
<evidence type="ECO:0000313" key="4">
    <source>
        <dbReference type="EMBL" id="OQR99221.1"/>
    </source>
</evidence>
<sequence>MASVAWYESLVGMTMSSGGVIGVLSAFVLNVSYKLRLPNGKATVVTAQDAMKAKRMQLDGIELEYGAGRTCKVCALDGLDMHTAEYSEPGVFKVRWTHDGAAGTEAEVPIETILRLEPDLLVGVQFYKTYDNDELFLLTVAPTPLRNGEKCYRLNFDDGDYDFITKLALLQELSSDRPMERVIRCEDVGKYSAMATPRSVPVSSDGVTTVKFWGRSIYVALGQKGPHVIVNDLLSTDDGQPGEAKASEAIARQDILVAINGVSVSGQAVEDVARKINTFSRPITLSFVKPKPRVKRSALLAPLGTPKTQPPTVSVTSVTPNTSTSAASKPPKASTPIVPAASATPKASTPIVSADSKPPKVSSTAAVPASPATPRTSTPIVPGRSVVPAARKAAPATIGGASKDSSASEAVVEDVSISDFSDSMDASDSSDDAVVTKSAGKILIRQSRKRKPALALQAAAPLSMQPSPKALLPAPTSAKELSSRQPSPKESAPKTSSPKEPTPKDASPKVPAPTLPLSLPLSKLPSSSPKAPASTAVSPETPASEVSSPEVNPSKARDASTPIAVPPEKAVDKGIVNPLVNPPAVASKRKSDEEASTTGREGGPEPAKKRRPSKPKVKEHSFLSPVKPSKLKAKAKVALQPSAKKLELTTALPPASVEAPTWAETKDARARRPKRIELYVSAPSLLVSLANVHASKFPVVTGFTAGHEPGEIELDGRVRPGAQLLAVNNQSLLHVPAHEAAERLRAAGRPVTLSFANSELSFAGDDTP</sequence>
<feature type="transmembrane region" description="Helical" evidence="2">
    <location>
        <begin position="6"/>
        <end position="31"/>
    </location>
</feature>
<protein>
    <recommendedName>
        <fullName evidence="3">PDZ domain-containing protein</fullName>
    </recommendedName>
</protein>
<dbReference type="Gene3D" id="2.30.42.10">
    <property type="match status" value="1"/>
</dbReference>